<dbReference type="AlphaFoldDB" id="A0AAN8KHI3"/>
<comment type="caution">
    <text evidence="1">The sequence shown here is derived from an EMBL/GenBank/DDBJ whole genome shotgun (WGS) entry which is preliminary data.</text>
</comment>
<evidence type="ECO:0000313" key="2">
    <source>
        <dbReference type="Proteomes" id="UP001356427"/>
    </source>
</evidence>
<gene>
    <name evidence="1" type="ORF">J4Q44_G00371610</name>
</gene>
<accession>A0AAN8KHI3</accession>
<organism evidence="1 2">
    <name type="scientific">Coregonus suidteri</name>
    <dbReference type="NCBI Taxonomy" id="861788"/>
    <lineage>
        <taxon>Eukaryota</taxon>
        <taxon>Metazoa</taxon>
        <taxon>Chordata</taxon>
        <taxon>Craniata</taxon>
        <taxon>Vertebrata</taxon>
        <taxon>Euteleostomi</taxon>
        <taxon>Actinopterygii</taxon>
        <taxon>Neopterygii</taxon>
        <taxon>Teleostei</taxon>
        <taxon>Protacanthopterygii</taxon>
        <taxon>Salmoniformes</taxon>
        <taxon>Salmonidae</taxon>
        <taxon>Coregoninae</taxon>
        <taxon>Coregonus</taxon>
    </lineage>
</organism>
<evidence type="ECO:0000313" key="1">
    <source>
        <dbReference type="EMBL" id="KAK6292577.1"/>
    </source>
</evidence>
<protein>
    <submittedName>
        <fullName evidence="1">Uncharacterized protein</fullName>
    </submittedName>
</protein>
<sequence length="55" mass="6351">MSKHQLPFIQHYDSITLLFEYFRLELDGGPAMLPLNPTTRQRGSLFRLLLMATTA</sequence>
<name>A0AAN8KHI3_9TELE</name>
<dbReference type="Proteomes" id="UP001356427">
    <property type="component" value="Unassembled WGS sequence"/>
</dbReference>
<keyword evidence="2" id="KW-1185">Reference proteome</keyword>
<dbReference type="EMBL" id="JAGTTL010000038">
    <property type="protein sequence ID" value="KAK6292577.1"/>
    <property type="molecule type" value="Genomic_DNA"/>
</dbReference>
<proteinExistence type="predicted"/>
<reference evidence="1 2" key="1">
    <citation type="submission" date="2021-04" db="EMBL/GenBank/DDBJ databases">
        <authorList>
            <person name="De Guttry C."/>
            <person name="Zahm M."/>
            <person name="Klopp C."/>
            <person name="Cabau C."/>
            <person name="Louis A."/>
            <person name="Berthelot C."/>
            <person name="Parey E."/>
            <person name="Roest Crollius H."/>
            <person name="Montfort J."/>
            <person name="Robinson-Rechavi M."/>
            <person name="Bucao C."/>
            <person name="Bouchez O."/>
            <person name="Gislard M."/>
            <person name="Lluch J."/>
            <person name="Milhes M."/>
            <person name="Lampietro C."/>
            <person name="Lopez Roques C."/>
            <person name="Donnadieu C."/>
            <person name="Braasch I."/>
            <person name="Desvignes T."/>
            <person name="Postlethwait J."/>
            <person name="Bobe J."/>
            <person name="Wedekind C."/>
            <person name="Guiguen Y."/>
        </authorList>
    </citation>
    <scope>NUCLEOTIDE SEQUENCE [LARGE SCALE GENOMIC DNA]</scope>
    <source>
        <strain evidence="1">Cs_M1</strain>
        <tissue evidence="1">Blood</tissue>
    </source>
</reference>